<sequence length="311" mass="33638">MLTNMKDMQNVLIIENKKAGRGNHHLHEFRDLLIEKGINVVERELSRETTPEALTADTDNFQAVVAAGGDGTISCVAHALSGKDIPLLTFPAGTANLIAVNLGIQDNAETLYDLLENGESSRIDLAELVVGTKQYGFTMLAGVGLDAEMIHASEELKPTLGVAAYVVAMLKKIAVPEADITLEMDGKTVKTRGMSVMIANFGMATFGIPITEGIDPSDGLFTIIVLKGNTPLALVPSIIESIKAHLKVGKVDYGDRIEVYHCKEITIHTDPTLPVQYDGEVVEDACTPIHARVLPRAVRMIRAREKEELAT</sequence>
<dbReference type="PANTHER" id="PTHR30492:SF0">
    <property type="entry name" value="METHYLGLYOXAL SYNTHASE"/>
    <property type="match status" value="1"/>
</dbReference>
<feature type="domain" description="DAGKc" evidence="1">
    <location>
        <begin position="6"/>
        <end position="132"/>
    </location>
</feature>
<dbReference type="PANTHER" id="PTHR30492">
    <property type="entry name" value="METHYLGLYOXAL SYNTHASE"/>
    <property type="match status" value="1"/>
</dbReference>
<proteinExistence type="predicted"/>
<dbReference type="Pfam" id="PF19279">
    <property type="entry name" value="YegS_C"/>
    <property type="match status" value="1"/>
</dbReference>
<dbReference type="PROSITE" id="PS50146">
    <property type="entry name" value="DAGK"/>
    <property type="match status" value="1"/>
</dbReference>
<dbReference type="InterPro" id="IPR016064">
    <property type="entry name" value="NAD/diacylglycerol_kinase_sf"/>
</dbReference>
<accession>A0ABQ2CU00</accession>
<dbReference type="SUPFAM" id="SSF111331">
    <property type="entry name" value="NAD kinase/diacylglycerol kinase-like"/>
    <property type="match status" value="1"/>
</dbReference>
<dbReference type="InterPro" id="IPR004363">
    <property type="entry name" value="Methylgl_synth"/>
</dbReference>
<dbReference type="Gene3D" id="3.40.50.10330">
    <property type="entry name" value="Probable inorganic polyphosphate/atp-NAD kinase, domain 1"/>
    <property type="match status" value="1"/>
</dbReference>
<dbReference type="Gene3D" id="2.60.200.40">
    <property type="match status" value="1"/>
</dbReference>
<dbReference type="EMBL" id="BMOD01000001">
    <property type="protein sequence ID" value="GGJ20193.1"/>
    <property type="molecule type" value="Genomic_DNA"/>
</dbReference>
<dbReference type="Proteomes" id="UP000632222">
    <property type="component" value="Unassembled WGS sequence"/>
</dbReference>
<organism evidence="2 3">
    <name type="scientific">Deinococcus roseus</name>
    <dbReference type="NCBI Taxonomy" id="392414"/>
    <lineage>
        <taxon>Bacteria</taxon>
        <taxon>Thermotogati</taxon>
        <taxon>Deinococcota</taxon>
        <taxon>Deinococci</taxon>
        <taxon>Deinococcales</taxon>
        <taxon>Deinococcaceae</taxon>
        <taxon>Deinococcus</taxon>
    </lineage>
</organism>
<dbReference type="SMART" id="SM00046">
    <property type="entry name" value="DAGKc"/>
    <property type="match status" value="1"/>
</dbReference>
<protein>
    <submittedName>
        <fullName evidence="2">Diacylglycerol kinase</fullName>
    </submittedName>
</protein>
<keyword evidence="2" id="KW-0808">Transferase</keyword>
<dbReference type="InterPro" id="IPR017438">
    <property type="entry name" value="ATP-NAD_kinase_N"/>
</dbReference>
<evidence type="ECO:0000259" key="1">
    <source>
        <dbReference type="PROSITE" id="PS50146"/>
    </source>
</evidence>
<evidence type="ECO:0000313" key="3">
    <source>
        <dbReference type="Proteomes" id="UP000632222"/>
    </source>
</evidence>
<dbReference type="InterPro" id="IPR045540">
    <property type="entry name" value="YegS/DAGK_C"/>
</dbReference>
<evidence type="ECO:0000313" key="2">
    <source>
        <dbReference type="EMBL" id="GGJ20193.1"/>
    </source>
</evidence>
<gene>
    <name evidence="2" type="ORF">GCM10008938_03000</name>
</gene>
<keyword evidence="3" id="KW-1185">Reference proteome</keyword>
<name>A0ABQ2CU00_9DEIO</name>
<reference evidence="3" key="1">
    <citation type="journal article" date="2019" name="Int. J. Syst. Evol. Microbiol.">
        <title>The Global Catalogue of Microorganisms (GCM) 10K type strain sequencing project: providing services to taxonomists for standard genome sequencing and annotation.</title>
        <authorList>
            <consortium name="The Broad Institute Genomics Platform"/>
            <consortium name="The Broad Institute Genome Sequencing Center for Infectious Disease"/>
            <person name="Wu L."/>
            <person name="Ma J."/>
        </authorList>
    </citation>
    <scope>NUCLEOTIDE SEQUENCE [LARGE SCALE GENOMIC DNA]</scope>
    <source>
        <strain evidence="3">JCM 14370</strain>
    </source>
</reference>
<comment type="caution">
    <text evidence="2">The sequence shown here is derived from an EMBL/GenBank/DDBJ whole genome shotgun (WGS) entry which is preliminary data.</text>
</comment>
<dbReference type="Pfam" id="PF00781">
    <property type="entry name" value="DAGK_cat"/>
    <property type="match status" value="1"/>
</dbReference>
<keyword evidence="2" id="KW-0418">Kinase</keyword>
<dbReference type="GO" id="GO:0016301">
    <property type="term" value="F:kinase activity"/>
    <property type="evidence" value="ECO:0007669"/>
    <property type="project" value="UniProtKB-KW"/>
</dbReference>
<dbReference type="InterPro" id="IPR001206">
    <property type="entry name" value="Diacylglycerol_kinase_cat_dom"/>
</dbReference>